<evidence type="ECO:0000313" key="1">
    <source>
        <dbReference type="EMBL" id="TGX83003.1"/>
    </source>
</evidence>
<protein>
    <submittedName>
        <fullName evidence="1">Uncharacterized protein</fullName>
    </submittedName>
</protein>
<keyword evidence="2" id="KW-1185">Reference proteome</keyword>
<dbReference type="EMBL" id="SRZC01000006">
    <property type="protein sequence ID" value="TGX83003.1"/>
    <property type="molecule type" value="Genomic_DNA"/>
</dbReference>
<name>A0AC61QS40_9BACT</name>
<evidence type="ECO:0000313" key="2">
    <source>
        <dbReference type="Proteomes" id="UP000308886"/>
    </source>
</evidence>
<reference evidence="1" key="1">
    <citation type="submission" date="2019-04" db="EMBL/GenBank/DDBJ databases">
        <title>Microbes associate with the intestines of laboratory mice.</title>
        <authorList>
            <person name="Navarre W."/>
            <person name="Wong E."/>
            <person name="Huang K."/>
            <person name="Tropini C."/>
            <person name="Ng K."/>
            <person name="Yu B."/>
        </authorList>
    </citation>
    <scope>NUCLEOTIDE SEQUENCE</scope>
    <source>
        <strain evidence="1">NM73_A23</strain>
    </source>
</reference>
<dbReference type="Proteomes" id="UP000308886">
    <property type="component" value="Unassembled WGS sequence"/>
</dbReference>
<comment type="caution">
    <text evidence="1">The sequence shown here is derived from an EMBL/GenBank/DDBJ whole genome shotgun (WGS) entry which is preliminary data.</text>
</comment>
<accession>A0AC61QS40</accession>
<gene>
    <name evidence="1" type="ORF">E5358_04910</name>
</gene>
<proteinExistence type="predicted"/>
<sequence length="173" mass="19732">MTIKEACHYSVDNGCYPVFFSTMVGLDFKLKTRPELYAKTASPRKVVIEITTFRHVCFGAEHYYASIKADGIMICEDVTAEKGNQIRMHCGYLCEEFNNLPASKKDLYAPKYTISVCRAVSEKELAKDPIRWQGYRAGDLTNAFYTEDAALRRAQAIVKARFSNMWQVSIEKD</sequence>
<organism evidence="1 2">
    <name type="scientific">Palleniella muris</name>
    <dbReference type="NCBI Taxonomy" id="3038145"/>
    <lineage>
        <taxon>Bacteria</taxon>
        <taxon>Pseudomonadati</taxon>
        <taxon>Bacteroidota</taxon>
        <taxon>Bacteroidia</taxon>
        <taxon>Bacteroidales</taxon>
        <taxon>Prevotellaceae</taxon>
        <taxon>Palleniella</taxon>
    </lineage>
</organism>